<accession>A0A7C9QUN6</accession>
<name>A0A7C9QUN6_9PROT</name>
<comment type="caution">
    <text evidence="1">The sequence shown here is derived from an EMBL/GenBank/DDBJ whole genome shotgun (WGS) entry which is preliminary data.</text>
</comment>
<dbReference type="Proteomes" id="UP000480684">
    <property type="component" value="Unassembled WGS sequence"/>
</dbReference>
<keyword evidence="2" id="KW-1185">Reference proteome</keyword>
<sequence>MACVSETDLRGVSLVLVSHGSRGRNRAGEMGRTLADEIARGGWFRRVVHRTWTDGIRPLSAEAAEWADDSPVFVLPCLIDHGVLCDQLFPARLELAAERTFPVVYGLPLGRHRGVGGMLWRQALSQAAAPWRQSLVLVGHGSSRGMGGAVDAMADRMRGHGVFADVRAAYVEGVPSLTRWSELVGGDEVLLMPVFLEGGNHVRDLPALARQGGGRDRPFRLLRWIPEPNRLARLVVGMARAAMVRPKGGVS</sequence>
<dbReference type="SUPFAM" id="SSF53800">
    <property type="entry name" value="Chelatase"/>
    <property type="match status" value="1"/>
</dbReference>
<reference evidence="1 2" key="1">
    <citation type="submission" date="2020-02" db="EMBL/GenBank/DDBJ databases">
        <authorList>
            <person name="Dziuba M."/>
            <person name="Kuznetsov B."/>
            <person name="Mardanov A."/>
            <person name="Ravin N."/>
            <person name="Grouzdev D."/>
        </authorList>
    </citation>
    <scope>NUCLEOTIDE SEQUENCE [LARGE SCALE GENOMIC DNA]</scope>
    <source>
        <strain evidence="1 2">SpK</strain>
    </source>
</reference>
<gene>
    <name evidence="1" type="ORF">G4223_12880</name>
</gene>
<dbReference type="Gene3D" id="3.40.50.1400">
    <property type="match status" value="2"/>
</dbReference>
<dbReference type="EMBL" id="JAAIYP010000038">
    <property type="protein sequence ID" value="NFV81005.1"/>
    <property type="molecule type" value="Genomic_DNA"/>
</dbReference>
<dbReference type="AlphaFoldDB" id="A0A7C9QUN6"/>
<proteinExistence type="predicted"/>
<evidence type="ECO:0000313" key="2">
    <source>
        <dbReference type="Proteomes" id="UP000480684"/>
    </source>
</evidence>
<dbReference type="RefSeq" id="WP_163680238.1">
    <property type="nucleotide sequence ID" value="NZ_JAAIYP010000038.1"/>
</dbReference>
<evidence type="ECO:0000313" key="1">
    <source>
        <dbReference type="EMBL" id="NFV81005.1"/>
    </source>
</evidence>
<protein>
    <recommendedName>
        <fullName evidence="3">Cobalamin biosynthesis protein CbiX</fullName>
    </recommendedName>
</protein>
<evidence type="ECO:0008006" key="3">
    <source>
        <dbReference type="Google" id="ProtNLM"/>
    </source>
</evidence>
<organism evidence="1 2">
    <name type="scientific">Magnetospirillum aberrantis SpK</name>
    <dbReference type="NCBI Taxonomy" id="908842"/>
    <lineage>
        <taxon>Bacteria</taxon>
        <taxon>Pseudomonadati</taxon>
        <taxon>Pseudomonadota</taxon>
        <taxon>Alphaproteobacteria</taxon>
        <taxon>Rhodospirillales</taxon>
        <taxon>Rhodospirillaceae</taxon>
        <taxon>Magnetospirillum</taxon>
    </lineage>
</organism>